<name>A0A2G9WXU0_9HYPH</name>
<dbReference type="InterPro" id="IPR001647">
    <property type="entry name" value="HTH_TetR"/>
</dbReference>
<dbReference type="InterPro" id="IPR039536">
    <property type="entry name" value="TetR_C_Proteobacteria"/>
</dbReference>
<feature type="DNA-binding region" description="H-T-H motif" evidence="2">
    <location>
        <begin position="49"/>
        <end position="68"/>
    </location>
</feature>
<accession>A0A2G9WXU0</accession>
<evidence type="ECO:0000313" key="5">
    <source>
        <dbReference type="EMBL" id="PIO99489.1"/>
    </source>
</evidence>
<gene>
    <name evidence="5" type="ORF">CJ014_09240</name>
</gene>
<keyword evidence="6" id="KW-1185">Reference proteome</keyword>
<dbReference type="RefSeq" id="WP_100080194.1">
    <property type="nucleotide sequence ID" value="NZ_NQVN01000004.1"/>
</dbReference>
<feature type="domain" description="HTH tetR-type" evidence="4">
    <location>
        <begin position="26"/>
        <end position="86"/>
    </location>
</feature>
<dbReference type="GO" id="GO:0003700">
    <property type="term" value="F:DNA-binding transcription factor activity"/>
    <property type="evidence" value="ECO:0007669"/>
    <property type="project" value="TreeGrafter"/>
</dbReference>
<dbReference type="InterPro" id="IPR050109">
    <property type="entry name" value="HTH-type_TetR-like_transc_reg"/>
</dbReference>
<evidence type="ECO:0000313" key="6">
    <source>
        <dbReference type="Proteomes" id="UP000231070"/>
    </source>
</evidence>
<dbReference type="InterPro" id="IPR009057">
    <property type="entry name" value="Homeodomain-like_sf"/>
</dbReference>
<dbReference type="Gene3D" id="1.10.357.10">
    <property type="entry name" value="Tetracycline Repressor, domain 2"/>
    <property type="match status" value="1"/>
</dbReference>
<sequence length="217" mass="23855">MSSHTSSPVDHNPGKGRPGRPAVSQQERIGRIIQAAEQVFVAKSYGAATMEEIARTAGMSKKSLYELYPDKRHVLAAVIVAAHDFPWADIDATPAADPLTELRHRLIAVIEFVLSPRQVRLTRILISEAEQAPQLVDEFYERVMAKGQAYLASAVMRLGHEQLDSGLVDIRQLTGALFGVAMGDLHLQALFGKASGLTRKLMLQRINLALRMCGFII</sequence>
<evidence type="ECO:0000256" key="1">
    <source>
        <dbReference type="ARBA" id="ARBA00023125"/>
    </source>
</evidence>
<proteinExistence type="predicted"/>
<dbReference type="PRINTS" id="PR00455">
    <property type="entry name" value="HTHTETR"/>
</dbReference>
<organism evidence="5 6">
    <name type="scientific">Pleomorphomonas carboxyditropha</name>
    <dbReference type="NCBI Taxonomy" id="2023338"/>
    <lineage>
        <taxon>Bacteria</taxon>
        <taxon>Pseudomonadati</taxon>
        <taxon>Pseudomonadota</taxon>
        <taxon>Alphaproteobacteria</taxon>
        <taxon>Hyphomicrobiales</taxon>
        <taxon>Pleomorphomonadaceae</taxon>
        <taxon>Pleomorphomonas</taxon>
    </lineage>
</organism>
<dbReference type="PROSITE" id="PS50977">
    <property type="entry name" value="HTH_TETR_2"/>
    <property type="match status" value="1"/>
</dbReference>
<dbReference type="Proteomes" id="UP000231070">
    <property type="component" value="Unassembled WGS sequence"/>
</dbReference>
<dbReference type="OrthoDB" id="7584337at2"/>
<reference evidence="5 6" key="1">
    <citation type="submission" date="2017-08" db="EMBL/GenBank/DDBJ databases">
        <title>Pleomorphomonas carboxidotrophicus sp. nov., a new mesophilic hydrogenogenic carboxidotroph.</title>
        <authorList>
            <person name="Esquivel-Elizondo S."/>
            <person name="Krajmalnik-Brown R."/>
            <person name="Maldonado J."/>
        </authorList>
    </citation>
    <scope>NUCLEOTIDE SEQUENCE [LARGE SCALE GENOMIC DNA]</scope>
    <source>
        <strain evidence="5 6">SVCO-16</strain>
    </source>
</reference>
<dbReference type="Pfam" id="PF00440">
    <property type="entry name" value="TetR_N"/>
    <property type="match status" value="1"/>
</dbReference>
<dbReference type="GO" id="GO:0000976">
    <property type="term" value="F:transcription cis-regulatory region binding"/>
    <property type="evidence" value="ECO:0007669"/>
    <property type="project" value="TreeGrafter"/>
</dbReference>
<feature type="region of interest" description="Disordered" evidence="3">
    <location>
        <begin position="1"/>
        <end position="26"/>
    </location>
</feature>
<dbReference type="SUPFAM" id="SSF46689">
    <property type="entry name" value="Homeodomain-like"/>
    <property type="match status" value="1"/>
</dbReference>
<dbReference type="AlphaFoldDB" id="A0A2G9WXU0"/>
<keyword evidence="1 2" id="KW-0238">DNA-binding</keyword>
<evidence type="ECO:0000256" key="2">
    <source>
        <dbReference type="PROSITE-ProRule" id="PRU00335"/>
    </source>
</evidence>
<dbReference type="PANTHER" id="PTHR30055">
    <property type="entry name" value="HTH-TYPE TRANSCRIPTIONAL REGULATOR RUTR"/>
    <property type="match status" value="1"/>
</dbReference>
<dbReference type="PANTHER" id="PTHR30055:SF146">
    <property type="entry name" value="HTH-TYPE TRANSCRIPTIONAL DUAL REGULATOR CECR"/>
    <property type="match status" value="1"/>
</dbReference>
<evidence type="ECO:0000259" key="4">
    <source>
        <dbReference type="PROSITE" id="PS50977"/>
    </source>
</evidence>
<dbReference type="EMBL" id="NQVN01000004">
    <property type="protein sequence ID" value="PIO99489.1"/>
    <property type="molecule type" value="Genomic_DNA"/>
</dbReference>
<dbReference type="Pfam" id="PF14246">
    <property type="entry name" value="TetR_C_7"/>
    <property type="match status" value="1"/>
</dbReference>
<protein>
    <recommendedName>
        <fullName evidence="4">HTH tetR-type domain-containing protein</fullName>
    </recommendedName>
</protein>
<evidence type="ECO:0000256" key="3">
    <source>
        <dbReference type="SAM" id="MobiDB-lite"/>
    </source>
</evidence>
<comment type="caution">
    <text evidence="5">The sequence shown here is derived from an EMBL/GenBank/DDBJ whole genome shotgun (WGS) entry which is preliminary data.</text>
</comment>